<gene>
    <name evidence="2" type="ORF">DY000_02018679</name>
</gene>
<dbReference type="Proteomes" id="UP000266723">
    <property type="component" value="Unassembled WGS sequence"/>
</dbReference>
<evidence type="ECO:0000313" key="2">
    <source>
        <dbReference type="EMBL" id="KAF3567945.1"/>
    </source>
</evidence>
<organism evidence="2 3">
    <name type="scientific">Brassica cretica</name>
    <name type="common">Mustard</name>
    <dbReference type="NCBI Taxonomy" id="69181"/>
    <lineage>
        <taxon>Eukaryota</taxon>
        <taxon>Viridiplantae</taxon>
        <taxon>Streptophyta</taxon>
        <taxon>Embryophyta</taxon>
        <taxon>Tracheophyta</taxon>
        <taxon>Spermatophyta</taxon>
        <taxon>Magnoliopsida</taxon>
        <taxon>eudicotyledons</taxon>
        <taxon>Gunneridae</taxon>
        <taxon>Pentapetalae</taxon>
        <taxon>rosids</taxon>
        <taxon>malvids</taxon>
        <taxon>Brassicales</taxon>
        <taxon>Brassicaceae</taxon>
        <taxon>Brassiceae</taxon>
        <taxon>Brassica</taxon>
    </lineage>
</organism>
<reference evidence="2 3" key="1">
    <citation type="journal article" date="2020" name="BMC Genomics">
        <title>Intraspecific diversification of the crop wild relative Brassica cretica Lam. using demographic model selection.</title>
        <authorList>
            <person name="Kioukis A."/>
            <person name="Michalopoulou V.A."/>
            <person name="Briers L."/>
            <person name="Pirintsos S."/>
            <person name="Studholme D.J."/>
            <person name="Pavlidis P."/>
            <person name="Sarris P.F."/>
        </authorList>
    </citation>
    <scope>NUCLEOTIDE SEQUENCE [LARGE SCALE GENOMIC DNA]</scope>
    <source>
        <strain evidence="3">cv. PFS-1207/04</strain>
    </source>
</reference>
<accession>A0ABQ7DAC3</accession>
<feature type="compositionally biased region" description="Basic and acidic residues" evidence="1">
    <location>
        <begin position="40"/>
        <end position="66"/>
    </location>
</feature>
<dbReference type="EMBL" id="QGKV02000759">
    <property type="protein sequence ID" value="KAF3567945.1"/>
    <property type="molecule type" value="Genomic_DNA"/>
</dbReference>
<protein>
    <submittedName>
        <fullName evidence="2">Uncharacterized protein</fullName>
    </submittedName>
</protein>
<evidence type="ECO:0000313" key="3">
    <source>
        <dbReference type="Proteomes" id="UP000266723"/>
    </source>
</evidence>
<feature type="region of interest" description="Disordered" evidence="1">
    <location>
        <begin position="40"/>
        <end position="122"/>
    </location>
</feature>
<comment type="caution">
    <text evidence="2">The sequence shown here is derived from an EMBL/GenBank/DDBJ whole genome shotgun (WGS) entry which is preliminary data.</text>
</comment>
<proteinExistence type="predicted"/>
<feature type="compositionally biased region" description="Polar residues" evidence="1">
    <location>
        <begin position="92"/>
        <end position="101"/>
    </location>
</feature>
<feature type="compositionally biased region" description="Low complexity" evidence="1">
    <location>
        <begin position="102"/>
        <end position="122"/>
    </location>
</feature>
<name>A0ABQ7DAC3_BRACR</name>
<sequence length="122" mass="13314">MKTLHLDFSVVVQGKTTMLPGCGDQSLSASANLVTKWDSKSLKITEPYRPDHRPYSKDRPTKETLNKRQRRRHPHLSTPVGPQAAGVGFSVPPSTRYHNLCSSSSSSSLVLSSPSPPTSQSL</sequence>
<evidence type="ECO:0000256" key="1">
    <source>
        <dbReference type="SAM" id="MobiDB-lite"/>
    </source>
</evidence>
<keyword evidence="3" id="KW-1185">Reference proteome</keyword>